<dbReference type="Proteomes" id="UP000886742">
    <property type="component" value="Unassembled WGS sequence"/>
</dbReference>
<gene>
    <name evidence="2" type="ORF">IAD02_03065</name>
</gene>
<evidence type="ECO:0000313" key="3">
    <source>
        <dbReference type="Proteomes" id="UP000886742"/>
    </source>
</evidence>
<feature type="domain" description="TtsA-like Glycoside hydrolase family 108" evidence="1">
    <location>
        <begin position="13"/>
        <end position="99"/>
    </location>
</feature>
<dbReference type="Pfam" id="PF05838">
    <property type="entry name" value="Glyco_hydro_108"/>
    <property type="match status" value="1"/>
</dbReference>
<accession>A0A9D1JWX3</accession>
<evidence type="ECO:0000313" key="2">
    <source>
        <dbReference type="EMBL" id="HIS70945.1"/>
    </source>
</evidence>
<dbReference type="AlphaFoldDB" id="A0A9D1JWX3"/>
<dbReference type="EMBL" id="DVJI01000012">
    <property type="protein sequence ID" value="HIS70945.1"/>
    <property type="molecule type" value="Genomic_DNA"/>
</dbReference>
<sequence length="175" mass="19643">MYDSKFDKAYKILAECEGGYTDGRNQIDDEPTNMGIRQSTIDAYARNHPESNMPDNVKDLTAAQAREIYKSQYWDNTNIPKIENDRIRNAVFDMNVMSGISNAVRTVQTAINNTGGNIAVDGALGKNTLAALNSIPVDKIADFMDMLKTVRLDFLQQTPNWPTAKNGWIRRTGDY</sequence>
<dbReference type="SUPFAM" id="SSF53955">
    <property type="entry name" value="Lysozyme-like"/>
    <property type="match status" value="1"/>
</dbReference>
<comment type="caution">
    <text evidence="2">The sequence shown here is derived from an EMBL/GenBank/DDBJ whole genome shotgun (WGS) entry which is preliminary data.</text>
</comment>
<dbReference type="Gene3D" id="1.20.141.10">
    <property type="entry name" value="Chitosanase, subunit A, domain 1"/>
    <property type="match status" value="1"/>
</dbReference>
<organism evidence="2 3">
    <name type="scientific">Candidatus Enterousia intestinigallinarum</name>
    <dbReference type="NCBI Taxonomy" id="2840790"/>
    <lineage>
        <taxon>Bacteria</taxon>
        <taxon>Pseudomonadati</taxon>
        <taxon>Pseudomonadota</taxon>
        <taxon>Alphaproteobacteria</taxon>
        <taxon>Candidatus Enterousia</taxon>
    </lineage>
</organism>
<dbReference type="InterPro" id="IPR008565">
    <property type="entry name" value="TtsA-like_GH18_dom"/>
</dbReference>
<evidence type="ECO:0000259" key="1">
    <source>
        <dbReference type="Pfam" id="PF05838"/>
    </source>
</evidence>
<protein>
    <recommendedName>
        <fullName evidence="1">TtsA-like Glycoside hydrolase family 108 domain-containing protein</fullName>
    </recommendedName>
</protein>
<reference evidence="2" key="1">
    <citation type="submission" date="2020-10" db="EMBL/GenBank/DDBJ databases">
        <authorList>
            <person name="Gilroy R."/>
        </authorList>
    </citation>
    <scope>NUCLEOTIDE SEQUENCE</scope>
    <source>
        <strain evidence="2">ChiGjej3B3-5194</strain>
    </source>
</reference>
<name>A0A9D1JWX3_9PROT</name>
<reference evidence="2" key="2">
    <citation type="journal article" date="2021" name="PeerJ">
        <title>Extensive microbial diversity within the chicken gut microbiome revealed by metagenomics and culture.</title>
        <authorList>
            <person name="Gilroy R."/>
            <person name="Ravi A."/>
            <person name="Getino M."/>
            <person name="Pursley I."/>
            <person name="Horton D.L."/>
            <person name="Alikhan N.F."/>
            <person name="Baker D."/>
            <person name="Gharbi K."/>
            <person name="Hall N."/>
            <person name="Watson M."/>
            <person name="Adriaenssens E.M."/>
            <person name="Foster-Nyarko E."/>
            <person name="Jarju S."/>
            <person name="Secka A."/>
            <person name="Antonio M."/>
            <person name="Oren A."/>
            <person name="Chaudhuri R.R."/>
            <person name="La Ragione R."/>
            <person name="Hildebrand F."/>
            <person name="Pallen M.J."/>
        </authorList>
    </citation>
    <scope>NUCLEOTIDE SEQUENCE</scope>
    <source>
        <strain evidence="2">ChiGjej3B3-5194</strain>
    </source>
</reference>
<dbReference type="InterPro" id="IPR023346">
    <property type="entry name" value="Lysozyme-like_dom_sf"/>
</dbReference>
<proteinExistence type="predicted"/>